<keyword evidence="7" id="KW-0472">Membrane</keyword>
<organism evidence="9 10">
    <name type="scientific">Cupriavidus plantarum</name>
    <dbReference type="NCBI Taxonomy" id="942865"/>
    <lineage>
        <taxon>Bacteria</taxon>
        <taxon>Pseudomonadati</taxon>
        <taxon>Pseudomonadota</taxon>
        <taxon>Betaproteobacteria</taxon>
        <taxon>Burkholderiales</taxon>
        <taxon>Burkholderiaceae</taxon>
        <taxon>Cupriavidus</taxon>
    </lineage>
</organism>
<evidence type="ECO:0000256" key="4">
    <source>
        <dbReference type="ARBA" id="ARBA00022692"/>
    </source>
</evidence>
<protein>
    <submittedName>
        <fullName evidence="9">Amino acid/amide ABC transporter membrane protein 1 (HAAT family)</fullName>
    </submittedName>
</protein>
<accession>A0A316EM83</accession>
<keyword evidence="2" id="KW-0813">Transport</keyword>
<gene>
    <name evidence="9" type="ORF">C7419_10930</name>
</gene>
<keyword evidence="5" id="KW-0029">Amino-acid transport</keyword>
<dbReference type="AlphaFoldDB" id="A0A316EM83"/>
<dbReference type="OrthoDB" id="32289at2"/>
<dbReference type="GO" id="GO:0006865">
    <property type="term" value="P:amino acid transport"/>
    <property type="evidence" value="ECO:0007669"/>
    <property type="project" value="UniProtKB-KW"/>
</dbReference>
<evidence type="ECO:0000256" key="6">
    <source>
        <dbReference type="ARBA" id="ARBA00022989"/>
    </source>
</evidence>
<name>A0A316EM83_9BURK</name>
<sequence>MESFLQHALNGLVLGATYALLGIGLTLIFGIMRVVNFAHGELYALGAYIAYAVVSVLGLNFFGSLILAAVGGFAVGALIEYVLLRRRNLAAMDEIMLIMIGVMIVMQNGELLLWGGVAKAVPSPFSQEPLVFGLVSVSPIRLFVLCTAVVLLGLFYLLIERTRLGLAMRATFQDRDAAEIVGVKVPYMYTLTFALGSSLAAVAGALLAPVFVVNPTMGDLASLKAFAIVILGGLGNLPGAALGGFTLGLVEEFGAGYVSTAYRDAIGFLVILIVMIVRPQGLFSTKERVG</sequence>
<dbReference type="PANTHER" id="PTHR11795:SF452">
    <property type="entry name" value="ABC TRANSPORTER PERMEASE PROTEIN"/>
    <property type="match status" value="1"/>
</dbReference>
<keyword evidence="3" id="KW-1003">Cell membrane</keyword>
<evidence type="ECO:0000256" key="5">
    <source>
        <dbReference type="ARBA" id="ARBA00022970"/>
    </source>
</evidence>
<dbReference type="GeneID" id="98342531"/>
<keyword evidence="4" id="KW-0812">Transmembrane</keyword>
<comment type="similarity">
    <text evidence="8">Belongs to the binding-protein-dependent transport system permease family. LivHM subfamily.</text>
</comment>
<evidence type="ECO:0000313" key="9">
    <source>
        <dbReference type="EMBL" id="PWK31573.1"/>
    </source>
</evidence>
<reference evidence="9 10" key="1">
    <citation type="submission" date="2018-05" db="EMBL/GenBank/DDBJ databases">
        <title>Genomic Encyclopedia of Type Strains, Phase IV (KMG-V): Genome sequencing to study the core and pangenomes of soil and plant-associated prokaryotes.</title>
        <authorList>
            <person name="Whitman W."/>
        </authorList>
    </citation>
    <scope>NUCLEOTIDE SEQUENCE [LARGE SCALE GENOMIC DNA]</scope>
    <source>
        <strain evidence="9 10">SLV-132</strain>
    </source>
</reference>
<evidence type="ECO:0000313" key="10">
    <source>
        <dbReference type="Proteomes" id="UP000245754"/>
    </source>
</evidence>
<dbReference type="RefSeq" id="WP_109585392.1">
    <property type="nucleotide sequence ID" value="NZ_CAJPUX010000004.1"/>
</dbReference>
<keyword evidence="6" id="KW-1133">Transmembrane helix</keyword>
<comment type="caution">
    <text evidence="9">The sequence shown here is derived from an EMBL/GenBank/DDBJ whole genome shotgun (WGS) entry which is preliminary data.</text>
</comment>
<dbReference type="Pfam" id="PF02653">
    <property type="entry name" value="BPD_transp_2"/>
    <property type="match status" value="1"/>
</dbReference>
<evidence type="ECO:0000256" key="2">
    <source>
        <dbReference type="ARBA" id="ARBA00022448"/>
    </source>
</evidence>
<dbReference type="InterPro" id="IPR001851">
    <property type="entry name" value="ABC_transp_permease"/>
</dbReference>
<keyword evidence="10" id="KW-1185">Reference proteome</keyword>
<dbReference type="PANTHER" id="PTHR11795">
    <property type="entry name" value="BRANCHED-CHAIN AMINO ACID TRANSPORT SYSTEM PERMEASE PROTEIN LIVH"/>
    <property type="match status" value="1"/>
</dbReference>
<dbReference type="InterPro" id="IPR052157">
    <property type="entry name" value="BCAA_transport_permease"/>
</dbReference>
<evidence type="ECO:0000256" key="1">
    <source>
        <dbReference type="ARBA" id="ARBA00004651"/>
    </source>
</evidence>
<dbReference type="GO" id="GO:0022857">
    <property type="term" value="F:transmembrane transporter activity"/>
    <property type="evidence" value="ECO:0007669"/>
    <property type="project" value="InterPro"/>
</dbReference>
<evidence type="ECO:0000256" key="7">
    <source>
        <dbReference type="ARBA" id="ARBA00023136"/>
    </source>
</evidence>
<proteinExistence type="inferred from homology"/>
<evidence type="ECO:0000256" key="3">
    <source>
        <dbReference type="ARBA" id="ARBA00022475"/>
    </source>
</evidence>
<dbReference type="Proteomes" id="UP000245754">
    <property type="component" value="Unassembled WGS sequence"/>
</dbReference>
<dbReference type="EMBL" id="QGGT01000009">
    <property type="protein sequence ID" value="PWK31573.1"/>
    <property type="molecule type" value="Genomic_DNA"/>
</dbReference>
<dbReference type="GO" id="GO:0005886">
    <property type="term" value="C:plasma membrane"/>
    <property type="evidence" value="ECO:0007669"/>
    <property type="project" value="UniProtKB-SubCell"/>
</dbReference>
<dbReference type="CDD" id="cd06582">
    <property type="entry name" value="TM_PBP1_LivH_like"/>
    <property type="match status" value="1"/>
</dbReference>
<comment type="subcellular location">
    <subcellularLocation>
        <location evidence="1">Cell membrane</location>
        <topology evidence="1">Multi-pass membrane protein</topology>
    </subcellularLocation>
</comment>
<evidence type="ECO:0000256" key="8">
    <source>
        <dbReference type="ARBA" id="ARBA00037998"/>
    </source>
</evidence>